<evidence type="ECO:0000256" key="1">
    <source>
        <dbReference type="ARBA" id="ARBA00009437"/>
    </source>
</evidence>
<evidence type="ECO:0000313" key="7">
    <source>
        <dbReference type="Proteomes" id="UP000650424"/>
    </source>
</evidence>
<organism evidence="6 7">
    <name type="scientific">Undibacterium hunanense</name>
    <dbReference type="NCBI Taxonomy" id="2762292"/>
    <lineage>
        <taxon>Bacteria</taxon>
        <taxon>Pseudomonadati</taxon>
        <taxon>Pseudomonadota</taxon>
        <taxon>Betaproteobacteria</taxon>
        <taxon>Burkholderiales</taxon>
        <taxon>Oxalobacteraceae</taxon>
        <taxon>Undibacterium</taxon>
    </lineage>
</organism>
<dbReference type="InterPro" id="IPR000847">
    <property type="entry name" value="LysR_HTH_N"/>
</dbReference>
<keyword evidence="4" id="KW-0804">Transcription</keyword>
<protein>
    <submittedName>
        <fullName evidence="6">LysR family transcriptional regulator</fullName>
    </submittedName>
</protein>
<comment type="caution">
    <text evidence="6">The sequence shown here is derived from an EMBL/GenBank/DDBJ whole genome shotgun (WGS) entry which is preliminary data.</text>
</comment>
<evidence type="ECO:0000259" key="5">
    <source>
        <dbReference type="PROSITE" id="PS50931"/>
    </source>
</evidence>
<feature type="domain" description="HTH lysR-type" evidence="5">
    <location>
        <begin position="10"/>
        <end position="67"/>
    </location>
</feature>
<dbReference type="InterPro" id="IPR036390">
    <property type="entry name" value="WH_DNA-bd_sf"/>
</dbReference>
<proteinExistence type="inferred from homology"/>
<dbReference type="Pfam" id="PF03466">
    <property type="entry name" value="LysR_substrate"/>
    <property type="match status" value="1"/>
</dbReference>
<dbReference type="SUPFAM" id="SSF46785">
    <property type="entry name" value="Winged helix' DNA-binding domain"/>
    <property type="match status" value="1"/>
</dbReference>
<dbReference type="EMBL" id="JACOGF010000003">
    <property type="protein sequence ID" value="MBC3917274.1"/>
    <property type="molecule type" value="Genomic_DNA"/>
</dbReference>
<dbReference type="CDD" id="cd08432">
    <property type="entry name" value="PBP2_GcdR_TrpI_HvrB_AmpR_like"/>
    <property type="match status" value="1"/>
</dbReference>
<dbReference type="RefSeq" id="WP_186946508.1">
    <property type="nucleotide sequence ID" value="NZ_JACOGF010000003.1"/>
</dbReference>
<dbReference type="SUPFAM" id="SSF53850">
    <property type="entry name" value="Periplasmic binding protein-like II"/>
    <property type="match status" value="1"/>
</dbReference>
<dbReference type="Gene3D" id="1.10.10.10">
    <property type="entry name" value="Winged helix-like DNA-binding domain superfamily/Winged helix DNA-binding domain"/>
    <property type="match status" value="1"/>
</dbReference>
<dbReference type="Proteomes" id="UP000650424">
    <property type="component" value="Unassembled WGS sequence"/>
</dbReference>
<name>A0ABR6ZN94_9BURK</name>
<evidence type="ECO:0000256" key="2">
    <source>
        <dbReference type="ARBA" id="ARBA00023015"/>
    </source>
</evidence>
<sequence length="327" mass="37054">MSQRQLLTPLVMHAMKYFDAAARHRSFTRAAEELHVTQGAVSQQIKGLEEQVGVALFKRLPRGLAITPEGERLYRVVRKVLRDLETELHAIQPAGPNKTLLIRASPSFSMMWLMPRLNSFSRLYPDIEIRLRGELFGMSAALMNEEAIDVLVMYGQLPDDSDQQVTALMHEYLMPVASPDYLQQQSTVLEPADFLKHKLLHDDSPWEGAPAFDEWAAWLRSYAPDGNEELEGTVRHGNQFNLSQLAINAALQGQGIAMARVSLIMDELQRKQLVPVILQAVRSSAQYFLVFNHGTSNRESVKFFKEWIVAECGKFELERESFLVSLA</sequence>
<keyword evidence="2" id="KW-0805">Transcription regulation</keyword>
<accession>A0ABR6ZN94</accession>
<comment type="similarity">
    <text evidence="1">Belongs to the LysR transcriptional regulatory family.</text>
</comment>
<evidence type="ECO:0000313" key="6">
    <source>
        <dbReference type="EMBL" id="MBC3917274.1"/>
    </source>
</evidence>
<dbReference type="InterPro" id="IPR005119">
    <property type="entry name" value="LysR_subst-bd"/>
</dbReference>
<evidence type="ECO:0000256" key="4">
    <source>
        <dbReference type="ARBA" id="ARBA00023163"/>
    </source>
</evidence>
<keyword evidence="3" id="KW-0238">DNA-binding</keyword>
<dbReference type="PROSITE" id="PS50931">
    <property type="entry name" value="HTH_LYSR"/>
    <property type="match status" value="1"/>
</dbReference>
<dbReference type="InterPro" id="IPR058163">
    <property type="entry name" value="LysR-type_TF_proteobact-type"/>
</dbReference>
<evidence type="ECO:0000256" key="3">
    <source>
        <dbReference type="ARBA" id="ARBA00023125"/>
    </source>
</evidence>
<dbReference type="PRINTS" id="PR00039">
    <property type="entry name" value="HTHLYSR"/>
</dbReference>
<dbReference type="InterPro" id="IPR036388">
    <property type="entry name" value="WH-like_DNA-bd_sf"/>
</dbReference>
<dbReference type="Pfam" id="PF00126">
    <property type="entry name" value="HTH_1"/>
    <property type="match status" value="1"/>
</dbReference>
<gene>
    <name evidence="6" type="ORF">H8L32_07295</name>
</gene>
<keyword evidence="7" id="KW-1185">Reference proteome</keyword>
<reference evidence="6 7" key="1">
    <citation type="submission" date="2020-08" db="EMBL/GenBank/DDBJ databases">
        <title>Novel species isolated from subtropical streams in China.</title>
        <authorList>
            <person name="Lu H."/>
        </authorList>
    </citation>
    <scope>NUCLEOTIDE SEQUENCE [LARGE SCALE GENOMIC DNA]</scope>
    <source>
        <strain evidence="6 7">CY18W</strain>
    </source>
</reference>
<dbReference type="Gene3D" id="3.40.190.10">
    <property type="entry name" value="Periplasmic binding protein-like II"/>
    <property type="match status" value="2"/>
</dbReference>
<dbReference type="PANTHER" id="PTHR30537:SF5">
    <property type="entry name" value="HTH-TYPE TRANSCRIPTIONAL ACTIVATOR TTDR-RELATED"/>
    <property type="match status" value="1"/>
</dbReference>
<dbReference type="PANTHER" id="PTHR30537">
    <property type="entry name" value="HTH-TYPE TRANSCRIPTIONAL REGULATOR"/>
    <property type="match status" value="1"/>
</dbReference>